<reference evidence="2 3" key="1">
    <citation type="submission" date="2018-08" db="EMBL/GenBank/DDBJ databases">
        <title>A genome reference for cultivated species of the human gut microbiota.</title>
        <authorList>
            <person name="Zou Y."/>
            <person name="Xue W."/>
            <person name="Luo G."/>
        </authorList>
    </citation>
    <scope>NUCLEOTIDE SEQUENCE [LARGE SCALE GENOMIC DNA]</scope>
    <source>
        <strain evidence="2 3">AM23-23AC</strain>
    </source>
</reference>
<gene>
    <name evidence="2" type="ORF">DW654_16710</name>
</gene>
<feature type="domain" description="GGDEF" evidence="1">
    <location>
        <begin position="48"/>
        <end position="133"/>
    </location>
</feature>
<organism evidence="2 3">
    <name type="scientific">Roseburia inulinivorans</name>
    <dbReference type="NCBI Taxonomy" id="360807"/>
    <lineage>
        <taxon>Bacteria</taxon>
        <taxon>Bacillati</taxon>
        <taxon>Bacillota</taxon>
        <taxon>Clostridia</taxon>
        <taxon>Lachnospirales</taxon>
        <taxon>Lachnospiraceae</taxon>
        <taxon>Roseburia</taxon>
    </lineage>
</organism>
<proteinExistence type="predicted"/>
<evidence type="ECO:0000313" key="3">
    <source>
        <dbReference type="Proteomes" id="UP000283701"/>
    </source>
</evidence>
<dbReference type="SUPFAM" id="SSF55073">
    <property type="entry name" value="Nucleotide cyclase"/>
    <property type="match status" value="1"/>
</dbReference>
<evidence type="ECO:0000313" key="2">
    <source>
        <dbReference type="EMBL" id="RHF80640.1"/>
    </source>
</evidence>
<comment type="caution">
    <text evidence="2">The sequence shown here is derived from an EMBL/GenBank/DDBJ whole genome shotgun (WGS) entry which is preliminary data.</text>
</comment>
<dbReference type="InterPro" id="IPR000160">
    <property type="entry name" value="GGDEF_dom"/>
</dbReference>
<dbReference type="Pfam" id="PF00990">
    <property type="entry name" value="GGDEF"/>
    <property type="match status" value="1"/>
</dbReference>
<dbReference type="AlphaFoldDB" id="A0A414QIN4"/>
<name>A0A414QIN4_9FIRM</name>
<dbReference type="Gene3D" id="3.30.70.270">
    <property type="match status" value="1"/>
</dbReference>
<dbReference type="Proteomes" id="UP000283701">
    <property type="component" value="Unassembled WGS sequence"/>
</dbReference>
<accession>A0A414QIN4</accession>
<protein>
    <submittedName>
        <fullName evidence="2">Diguanylate cyclase</fullName>
    </submittedName>
</protein>
<dbReference type="EMBL" id="QRHP01000034">
    <property type="protein sequence ID" value="RHF80640.1"/>
    <property type="molecule type" value="Genomic_DNA"/>
</dbReference>
<dbReference type="InterPro" id="IPR043128">
    <property type="entry name" value="Rev_trsase/Diguanyl_cyclase"/>
</dbReference>
<dbReference type="InterPro" id="IPR029787">
    <property type="entry name" value="Nucleotide_cyclase"/>
</dbReference>
<evidence type="ECO:0000259" key="1">
    <source>
        <dbReference type="Pfam" id="PF00990"/>
    </source>
</evidence>
<sequence length="166" mass="19497">MKDKKKMIKIRKLGKMSEKNNRISFHEMEEYGMILQTFMEGYRYVRRVIERSGQSAYLLLCTMTDGKGVPLEKGERLGKVAEELEQAIRNSLRRGDMFTRYSDNQFLMLLLGIRQEDCAIVVERINGYFEKASRKNYLKYSTAPISEIREADDCAHFHNMDSMWGE</sequence>